<sequence>MSPDLMIHVSTSATAGDAWKYLASRFDRDTGSTSINLFRQITNLRYNDGEDLRHHLDVFHGL</sequence>
<keyword evidence="2" id="KW-1185">Reference proteome</keyword>
<proteinExistence type="predicted"/>
<dbReference type="Proteomes" id="UP000799778">
    <property type="component" value="Unassembled WGS sequence"/>
</dbReference>
<dbReference type="AlphaFoldDB" id="A0A6A5XBC1"/>
<gene>
    <name evidence="1" type="ORF">BU24DRAFT_356646</name>
</gene>
<dbReference type="GeneID" id="54281305"/>
<reference evidence="1" key="1">
    <citation type="journal article" date="2020" name="Stud. Mycol.">
        <title>101 Dothideomycetes genomes: a test case for predicting lifestyles and emergence of pathogens.</title>
        <authorList>
            <person name="Haridas S."/>
            <person name="Albert R."/>
            <person name="Binder M."/>
            <person name="Bloem J."/>
            <person name="Labutti K."/>
            <person name="Salamov A."/>
            <person name="Andreopoulos B."/>
            <person name="Baker S."/>
            <person name="Barry K."/>
            <person name="Bills G."/>
            <person name="Bluhm B."/>
            <person name="Cannon C."/>
            <person name="Castanera R."/>
            <person name="Culley D."/>
            <person name="Daum C."/>
            <person name="Ezra D."/>
            <person name="Gonzalez J."/>
            <person name="Henrissat B."/>
            <person name="Kuo A."/>
            <person name="Liang C."/>
            <person name="Lipzen A."/>
            <person name="Lutzoni F."/>
            <person name="Magnuson J."/>
            <person name="Mondo S."/>
            <person name="Nolan M."/>
            <person name="Ohm R."/>
            <person name="Pangilinan J."/>
            <person name="Park H.-J."/>
            <person name="Ramirez L."/>
            <person name="Alfaro M."/>
            <person name="Sun H."/>
            <person name="Tritt A."/>
            <person name="Yoshinaga Y."/>
            <person name="Zwiers L.-H."/>
            <person name="Turgeon B."/>
            <person name="Goodwin S."/>
            <person name="Spatafora J."/>
            <person name="Crous P."/>
            <person name="Grigoriev I."/>
        </authorList>
    </citation>
    <scope>NUCLEOTIDE SEQUENCE</scope>
    <source>
        <strain evidence="1">CBS 175.79</strain>
    </source>
</reference>
<protein>
    <submittedName>
        <fullName evidence="1">Uncharacterized protein</fullName>
    </submittedName>
</protein>
<dbReference type="RefSeq" id="XP_033378607.1">
    <property type="nucleotide sequence ID" value="XM_033523908.1"/>
</dbReference>
<accession>A0A6A5XBC1</accession>
<name>A0A6A5XBC1_9PLEO</name>
<feature type="non-terminal residue" evidence="1">
    <location>
        <position position="62"/>
    </location>
</feature>
<dbReference type="OrthoDB" id="3740850at2759"/>
<evidence type="ECO:0000313" key="2">
    <source>
        <dbReference type="Proteomes" id="UP000799778"/>
    </source>
</evidence>
<organism evidence="1 2">
    <name type="scientific">Aaosphaeria arxii CBS 175.79</name>
    <dbReference type="NCBI Taxonomy" id="1450172"/>
    <lineage>
        <taxon>Eukaryota</taxon>
        <taxon>Fungi</taxon>
        <taxon>Dikarya</taxon>
        <taxon>Ascomycota</taxon>
        <taxon>Pezizomycotina</taxon>
        <taxon>Dothideomycetes</taxon>
        <taxon>Pleosporomycetidae</taxon>
        <taxon>Pleosporales</taxon>
        <taxon>Pleosporales incertae sedis</taxon>
        <taxon>Aaosphaeria</taxon>
    </lineage>
</organism>
<evidence type="ECO:0000313" key="1">
    <source>
        <dbReference type="EMBL" id="KAF2010268.1"/>
    </source>
</evidence>
<dbReference type="EMBL" id="ML978076">
    <property type="protein sequence ID" value="KAF2010268.1"/>
    <property type="molecule type" value="Genomic_DNA"/>
</dbReference>
<dbReference type="Pfam" id="PF14223">
    <property type="entry name" value="Retrotran_gag_2"/>
    <property type="match status" value="1"/>
</dbReference>